<reference evidence="5" key="1">
    <citation type="submission" date="2020-07" db="EMBL/GenBank/DDBJ databases">
        <title>Nitrate ammonifying Pseudomonas campi sp. nov. isolated from German agricultural grassland.</title>
        <authorList>
            <person name="Timsy T."/>
            <person name="Ulrich A."/>
            <person name="Spanner T."/>
            <person name="Foesel B."/>
            <person name="Kolb S."/>
            <person name="Horn M.A."/>
            <person name="Behrendt U."/>
        </authorList>
    </citation>
    <scope>NUCLEOTIDE SEQUENCE</scope>
    <source>
        <strain evidence="5">S1-A32-2</strain>
    </source>
</reference>
<dbReference type="PROSITE" id="PS51677">
    <property type="entry name" value="NODB"/>
    <property type="match status" value="1"/>
</dbReference>
<dbReference type="CDD" id="cd10917">
    <property type="entry name" value="CE4_NodB_like_6s_7s"/>
    <property type="match status" value="1"/>
</dbReference>
<keyword evidence="6" id="KW-1185">Reference proteome</keyword>
<evidence type="ECO:0000256" key="3">
    <source>
        <dbReference type="SAM" id="MobiDB-lite"/>
    </source>
</evidence>
<name>A0A6M8F7K0_9GAMM</name>
<keyword evidence="1" id="KW-0479">Metal-binding</keyword>
<keyword evidence="2" id="KW-0378">Hydrolase</keyword>
<dbReference type="EMBL" id="CP053697">
    <property type="protein sequence ID" value="QKE63251.1"/>
    <property type="molecule type" value="Genomic_DNA"/>
</dbReference>
<dbReference type="Pfam" id="PF13699">
    <property type="entry name" value="eCIS_core"/>
    <property type="match status" value="1"/>
</dbReference>
<dbReference type="InterPro" id="IPR050248">
    <property type="entry name" value="Polysacc_deacetylase_ArnD"/>
</dbReference>
<dbReference type="PANTHER" id="PTHR10587:SF133">
    <property type="entry name" value="CHITIN DEACETYLASE 1-RELATED"/>
    <property type="match status" value="1"/>
</dbReference>
<evidence type="ECO:0000313" key="5">
    <source>
        <dbReference type="EMBL" id="QKE63251.1"/>
    </source>
</evidence>
<evidence type="ECO:0000259" key="4">
    <source>
        <dbReference type="PROSITE" id="PS51677"/>
    </source>
</evidence>
<sequence>MSSKSALSPVAAASTAAPLLQRKCAYGNPASSLAADCEQCRRPQALGMQTRLAVGATNDPLEQEADRAAAQVLGDAGKTRIQPSARPHLSRVAHGAAATAVAPASVTRTLQSAGEPLPGAARAFFEPRFGHDFAQVRVHRDNAAANSARDVAAHAYTVGRHVVFAQGRYAPDSGSGRALLAHELAHVVQQGASAVGNQRVQRTGDGAGGSSASAPPPAVAEAEAVAEPAQRVPPTPTARVVALTFDDGPHAAGLGTGNNRTEKVLDTLRDKGAKAGFFIQTHAQGGDGRPIRGNTPVGRQLIRRMHAEGHAIGIHTGGTRDHESHIAAQAAGRLSGELSGARDFIRDTTATETEPGVTATLVRPPFGSSDAAVRSTYASLSLTNLLWDIDGDPGGELSLAQLKTNVETGLTAMAARSWRGTTPSAPKIVMLYHDIRRNSSTHLGEVMDHITLVMRRDHNSTVSFEKP</sequence>
<feature type="compositionally biased region" description="Low complexity" evidence="3">
    <location>
        <begin position="219"/>
        <end position="229"/>
    </location>
</feature>
<dbReference type="InterPro" id="IPR025295">
    <property type="entry name" value="eCIS_core_dom"/>
</dbReference>
<evidence type="ECO:0000256" key="2">
    <source>
        <dbReference type="ARBA" id="ARBA00022801"/>
    </source>
</evidence>
<dbReference type="SUPFAM" id="SSF88713">
    <property type="entry name" value="Glycoside hydrolase/deacetylase"/>
    <property type="match status" value="1"/>
</dbReference>
<dbReference type="Pfam" id="PF01522">
    <property type="entry name" value="Polysacc_deac_1"/>
    <property type="match status" value="1"/>
</dbReference>
<dbReference type="KEGG" id="pcam:HNE05_07725"/>
<dbReference type="Gene3D" id="3.20.20.370">
    <property type="entry name" value="Glycoside hydrolase/deacetylase"/>
    <property type="match status" value="1"/>
</dbReference>
<dbReference type="GO" id="GO:0016020">
    <property type="term" value="C:membrane"/>
    <property type="evidence" value="ECO:0007669"/>
    <property type="project" value="TreeGrafter"/>
</dbReference>
<feature type="region of interest" description="Disordered" evidence="3">
    <location>
        <begin position="195"/>
        <end position="234"/>
    </location>
</feature>
<organism evidence="5 6">
    <name type="scientific">Aquipseudomonas campi</name>
    <dbReference type="NCBI Taxonomy" id="2731681"/>
    <lineage>
        <taxon>Bacteria</taxon>
        <taxon>Pseudomonadati</taxon>
        <taxon>Pseudomonadota</taxon>
        <taxon>Gammaproteobacteria</taxon>
        <taxon>Pseudomonadales</taxon>
        <taxon>Pseudomonadaceae</taxon>
        <taxon>Aquipseudomonas</taxon>
    </lineage>
</organism>
<feature type="domain" description="NodB homology" evidence="4">
    <location>
        <begin position="239"/>
        <end position="467"/>
    </location>
</feature>
<dbReference type="PANTHER" id="PTHR10587">
    <property type="entry name" value="GLYCOSYL TRANSFERASE-RELATED"/>
    <property type="match status" value="1"/>
</dbReference>
<accession>A0A6M8F7K0</accession>
<dbReference type="InterPro" id="IPR002509">
    <property type="entry name" value="NODB_dom"/>
</dbReference>
<dbReference type="Proteomes" id="UP000501379">
    <property type="component" value="Chromosome"/>
</dbReference>
<dbReference type="GO" id="GO:0005975">
    <property type="term" value="P:carbohydrate metabolic process"/>
    <property type="evidence" value="ECO:0007669"/>
    <property type="project" value="InterPro"/>
</dbReference>
<gene>
    <name evidence="5" type="ORF">HNE05_07725</name>
</gene>
<dbReference type="GO" id="GO:0046872">
    <property type="term" value="F:metal ion binding"/>
    <property type="evidence" value="ECO:0007669"/>
    <property type="project" value="UniProtKB-KW"/>
</dbReference>
<proteinExistence type="predicted"/>
<dbReference type="RefSeq" id="WP_173206465.1">
    <property type="nucleotide sequence ID" value="NZ_CP053697.2"/>
</dbReference>
<protein>
    <submittedName>
        <fullName evidence="5">DUF4157 domain-containing protein</fullName>
    </submittedName>
</protein>
<dbReference type="AlphaFoldDB" id="A0A6M8F7K0"/>
<evidence type="ECO:0000256" key="1">
    <source>
        <dbReference type="ARBA" id="ARBA00022723"/>
    </source>
</evidence>
<evidence type="ECO:0000313" key="6">
    <source>
        <dbReference type="Proteomes" id="UP000501379"/>
    </source>
</evidence>
<dbReference type="InterPro" id="IPR011330">
    <property type="entry name" value="Glyco_hydro/deAcase_b/a-brl"/>
</dbReference>
<dbReference type="GO" id="GO:0016810">
    <property type="term" value="F:hydrolase activity, acting on carbon-nitrogen (but not peptide) bonds"/>
    <property type="evidence" value="ECO:0007669"/>
    <property type="project" value="InterPro"/>
</dbReference>